<evidence type="ECO:0000313" key="1">
    <source>
        <dbReference type="EMBL" id="KAK7855735.1"/>
    </source>
</evidence>
<comment type="caution">
    <text evidence="1">The sequence shown here is derived from an EMBL/GenBank/DDBJ whole genome shotgun (WGS) entry which is preliminary data.</text>
</comment>
<dbReference type="Proteomes" id="UP000237347">
    <property type="component" value="Unassembled WGS sequence"/>
</dbReference>
<keyword evidence="2" id="KW-1185">Reference proteome</keyword>
<organism evidence="1 2">
    <name type="scientific">Quercus suber</name>
    <name type="common">Cork oak</name>
    <dbReference type="NCBI Taxonomy" id="58331"/>
    <lineage>
        <taxon>Eukaryota</taxon>
        <taxon>Viridiplantae</taxon>
        <taxon>Streptophyta</taxon>
        <taxon>Embryophyta</taxon>
        <taxon>Tracheophyta</taxon>
        <taxon>Spermatophyta</taxon>
        <taxon>Magnoliopsida</taxon>
        <taxon>eudicotyledons</taxon>
        <taxon>Gunneridae</taxon>
        <taxon>Pentapetalae</taxon>
        <taxon>rosids</taxon>
        <taxon>fabids</taxon>
        <taxon>Fagales</taxon>
        <taxon>Fagaceae</taxon>
        <taxon>Quercus</taxon>
    </lineage>
</organism>
<reference evidence="1 2" key="1">
    <citation type="journal article" date="2018" name="Sci. Data">
        <title>The draft genome sequence of cork oak.</title>
        <authorList>
            <person name="Ramos A.M."/>
            <person name="Usie A."/>
            <person name="Barbosa P."/>
            <person name="Barros P.M."/>
            <person name="Capote T."/>
            <person name="Chaves I."/>
            <person name="Simoes F."/>
            <person name="Abreu I."/>
            <person name="Carrasquinho I."/>
            <person name="Faro C."/>
            <person name="Guimaraes J.B."/>
            <person name="Mendonca D."/>
            <person name="Nobrega F."/>
            <person name="Rodrigues L."/>
            <person name="Saibo N.J.M."/>
            <person name="Varela M.C."/>
            <person name="Egas C."/>
            <person name="Matos J."/>
            <person name="Miguel C.M."/>
            <person name="Oliveira M.M."/>
            <person name="Ricardo C.P."/>
            <person name="Goncalves S."/>
        </authorList>
    </citation>
    <scope>NUCLEOTIDE SEQUENCE [LARGE SCALE GENOMIC DNA]</scope>
    <source>
        <strain evidence="2">cv. HL8</strain>
    </source>
</reference>
<evidence type="ECO:0000313" key="2">
    <source>
        <dbReference type="Proteomes" id="UP000237347"/>
    </source>
</evidence>
<gene>
    <name evidence="1" type="ORF">CFP56_026476</name>
</gene>
<proteinExistence type="predicted"/>
<accession>A0AAW0LVZ6</accession>
<dbReference type="EMBL" id="PKMF04000042">
    <property type="protein sequence ID" value="KAK7855735.1"/>
    <property type="molecule type" value="Genomic_DNA"/>
</dbReference>
<name>A0AAW0LVZ6_QUESU</name>
<protein>
    <submittedName>
        <fullName evidence="1">Uncharacterized protein</fullName>
    </submittedName>
</protein>
<sequence>MTSWSKCSLPSHRVLGLTSTQKPRGTSSPEISSALTSKLRNHQIFRATKSSTAAVAAAIMPPTATLHVRGAGAGADESGLIQSAFFGSFDDVVDGSCLSKLRSEFVICLESIVGTNAWVIGVLNGKSYMGV</sequence>
<dbReference type="AlphaFoldDB" id="A0AAW0LVZ6"/>